<gene>
    <name evidence="2" type="ORF">OVN521_LOCUS11958</name>
</gene>
<evidence type="ECO:0000256" key="1">
    <source>
        <dbReference type="SAM" id="Coils"/>
    </source>
</evidence>
<keyword evidence="1" id="KW-0175">Coiled coil</keyword>
<evidence type="ECO:0000313" key="2">
    <source>
        <dbReference type="EMBL" id="CAF3946049.1"/>
    </source>
</evidence>
<dbReference type="GO" id="GO:0003676">
    <property type="term" value="F:nucleic acid binding"/>
    <property type="evidence" value="ECO:0007669"/>
    <property type="project" value="InterPro"/>
</dbReference>
<feature type="non-terminal residue" evidence="2">
    <location>
        <position position="1"/>
    </location>
</feature>
<proteinExistence type="predicted"/>
<sequence length="192" mass="21582">VPSISAQSSSKIVKAAGKPRDIGKWNTCERTIKISNIPSWISSEELKIIFSVHPIERIHIPVDIFNSSFGIAFITVETIETHTCLMNNLGHENKFFFAPVLATNSTDPDDALAIKIGNLHVDASKKQKLDVQSSLDQIRTLEKQQEYAELEELKKKRQIAQKLVDDAKEQLKNVEKSVEVNANELKRKYGSP</sequence>
<dbReference type="EMBL" id="CAJOBG010001635">
    <property type="protein sequence ID" value="CAF3946049.1"/>
    <property type="molecule type" value="Genomic_DNA"/>
</dbReference>
<dbReference type="SUPFAM" id="SSF54928">
    <property type="entry name" value="RNA-binding domain, RBD"/>
    <property type="match status" value="1"/>
</dbReference>
<dbReference type="CDD" id="cd00590">
    <property type="entry name" value="RRM_SF"/>
    <property type="match status" value="1"/>
</dbReference>
<name>A0A819KAZ8_9BILA</name>
<protein>
    <recommendedName>
        <fullName evidence="4">RRM domain-containing protein</fullName>
    </recommendedName>
</protein>
<evidence type="ECO:0008006" key="4">
    <source>
        <dbReference type="Google" id="ProtNLM"/>
    </source>
</evidence>
<accession>A0A819KAZ8</accession>
<keyword evidence="3" id="KW-1185">Reference proteome</keyword>
<comment type="caution">
    <text evidence="2">The sequence shown here is derived from an EMBL/GenBank/DDBJ whole genome shotgun (WGS) entry which is preliminary data.</text>
</comment>
<dbReference type="InterPro" id="IPR012677">
    <property type="entry name" value="Nucleotide-bd_a/b_plait_sf"/>
</dbReference>
<evidence type="ECO:0000313" key="3">
    <source>
        <dbReference type="Proteomes" id="UP000663866"/>
    </source>
</evidence>
<organism evidence="2 3">
    <name type="scientific">Rotaria magnacalcarata</name>
    <dbReference type="NCBI Taxonomy" id="392030"/>
    <lineage>
        <taxon>Eukaryota</taxon>
        <taxon>Metazoa</taxon>
        <taxon>Spiralia</taxon>
        <taxon>Gnathifera</taxon>
        <taxon>Rotifera</taxon>
        <taxon>Eurotatoria</taxon>
        <taxon>Bdelloidea</taxon>
        <taxon>Philodinida</taxon>
        <taxon>Philodinidae</taxon>
        <taxon>Rotaria</taxon>
    </lineage>
</organism>
<reference evidence="2" key="1">
    <citation type="submission" date="2021-02" db="EMBL/GenBank/DDBJ databases">
        <authorList>
            <person name="Nowell W R."/>
        </authorList>
    </citation>
    <scope>NUCLEOTIDE SEQUENCE</scope>
</reference>
<dbReference type="Proteomes" id="UP000663866">
    <property type="component" value="Unassembled WGS sequence"/>
</dbReference>
<dbReference type="AlphaFoldDB" id="A0A819KAZ8"/>
<dbReference type="Gene3D" id="3.30.70.330">
    <property type="match status" value="1"/>
</dbReference>
<dbReference type="InterPro" id="IPR035979">
    <property type="entry name" value="RBD_domain_sf"/>
</dbReference>
<feature type="coiled-coil region" evidence="1">
    <location>
        <begin position="143"/>
        <end position="188"/>
    </location>
</feature>